<evidence type="ECO:0000256" key="5">
    <source>
        <dbReference type="ARBA" id="ARBA00022737"/>
    </source>
</evidence>
<dbReference type="FunFam" id="3.30.160.60:FF:000097">
    <property type="entry name" value="Zinc finger protein"/>
    <property type="match status" value="1"/>
</dbReference>
<dbReference type="InParanoid" id="A0A803KAK2"/>
<dbReference type="SMART" id="SM00355">
    <property type="entry name" value="ZnF_C2H2"/>
    <property type="match status" value="4"/>
</dbReference>
<dbReference type="PANTHER" id="PTHR23235:SF178">
    <property type="entry name" value="C2H2-TYPE DOMAIN-CONTAINING PROTEIN-RELATED"/>
    <property type="match status" value="1"/>
</dbReference>
<evidence type="ECO:0000313" key="15">
    <source>
        <dbReference type="Ensembl" id="ENSXETP00000117277"/>
    </source>
</evidence>
<keyword evidence="8" id="KW-0805">Transcription regulation</keyword>
<comment type="similarity">
    <text evidence="3">Belongs to the krueppel C2H2-type zinc-finger protein family.</text>
</comment>
<protein>
    <recommendedName>
        <fullName evidence="14">C2H2-type domain-containing protein</fullName>
    </recommendedName>
</protein>
<dbReference type="Pfam" id="PF00096">
    <property type="entry name" value="zf-C2H2"/>
    <property type="match status" value="3"/>
</dbReference>
<dbReference type="PROSITE" id="PS00028">
    <property type="entry name" value="ZINC_FINGER_C2H2_1"/>
    <property type="match status" value="3"/>
</dbReference>
<dbReference type="AlphaFoldDB" id="A0A803KAK2"/>
<evidence type="ECO:0000256" key="12">
    <source>
        <dbReference type="PROSITE-ProRule" id="PRU00042"/>
    </source>
</evidence>
<dbReference type="PANTHER" id="PTHR23235">
    <property type="entry name" value="KRUEPPEL-LIKE TRANSCRIPTION FACTOR"/>
    <property type="match status" value="1"/>
</dbReference>
<keyword evidence="10" id="KW-0804">Transcription</keyword>
<keyword evidence="9" id="KW-0238">DNA-binding</keyword>
<keyword evidence="4" id="KW-0479">Metal-binding</keyword>
<dbReference type="InterPro" id="IPR036236">
    <property type="entry name" value="Znf_C2H2_sf"/>
</dbReference>
<evidence type="ECO:0000256" key="7">
    <source>
        <dbReference type="ARBA" id="ARBA00022833"/>
    </source>
</evidence>
<dbReference type="PROSITE" id="PS50157">
    <property type="entry name" value="ZINC_FINGER_C2H2_2"/>
    <property type="match status" value="3"/>
</dbReference>
<reference evidence="15" key="1">
    <citation type="journal article" date="2010" name="Science">
        <title>The genome of the Western clawed frog Xenopus tropicalis.</title>
        <authorList>
            <person name="Hellsten U."/>
            <person name="Harland R.M."/>
            <person name="Gilchrist M.J."/>
            <person name="Hendrix D."/>
            <person name="Jurka J."/>
            <person name="Kapitonov V."/>
            <person name="Ovcharenko I."/>
            <person name="Putnam N.H."/>
            <person name="Shu S."/>
            <person name="Taher L."/>
            <person name="Blitz I.L."/>
            <person name="Blumberg B."/>
            <person name="Dichmann D.S."/>
            <person name="Dubchak I."/>
            <person name="Amaya E."/>
            <person name="Detter J.C."/>
            <person name="Fletcher R."/>
            <person name="Gerhard D.S."/>
            <person name="Goodstein D."/>
            <person name="Graves T."/>
            <person name="Grigoriev I.V."/>
            <person name="Grimwood J."/>
            <person name="Kawashima T."/>
            <person name="Lindquist E."/>
            <person name="Lucas S.M."/>
            <person name="Mead P.E."/>
            <person name="Mitros T."/>
            <person name="Ogino H."/>
            <person name="Ohta Y."/>
            <person name="Poliakov A.V."/>
            <person name="Pollet N."/>
            <person name="Robert J."/>
            <person name="Salamov A."/>
            <person name="Sater A.K."/>
            <person name="Schmutz J."/>
            <person name="Terry A."/>
            <person name="Vize P.D."/>
            <person name="Warren W.C."/>
            <person name="Wells D."/>
            <person name="Wills A."/>
            <person name="Wilson R.K."/>
            <person name="Zimmerman L.B."/>
            <person name="Zorn A.M."/>
            <person name="Grainger R."/>
            <person name="Grammer T."/>
            <person name="Khokha M.K."/>
            <person name="Richardson P.M."/>
            <person name="Rokhsar D.S."/>
        </authorList>
    </citation>
    <scope>NUCLEOTIDE SEQUENCE [LARGE SCALE GENOMIC DNA]</scope>
    <source>
        <strain evidence="15">Nigerian</strain>
    </source>
</reference>
<comment type="function">
    <text evidence="1">May be involved in transcriptional regulation.</text>
</comment>
<accession>A0A803KAK2</accession>
<feature type="domain" description="C2H2-type" evidence="14">
    <location>
        <begin position="115"/>
        <end position="142"/>
    </location>
</feature>
<proteinExistence type="inferred from homology"/>
<organism evidence="15">
    <name type="scientific">Xenopus tropicalis</name>
    <name type="common">Western clawed frog</name>
    <name type="synonym">Silurana tropicalis</name>
    <dbReference type="NCBI Taxonomy" id="8364"/>
    <lineage>
        <taxon>Eukaryota</taxon>
        <taxon>Metazoa</taxon>
        <taxon>Chordata</taxon>
        <taxon>Craniata</taxon>
        <taxon>Vertebrata</taxon>
        <taxon>Euteleostomi</taxon>
        <taxon>Amphibia</taxon>
        <taxon>Batrachia</taxon>
        <taxon>Anura</taxon>
        <taxon>Pipoidea</taxon>
        <taxon>Pipidae</taxon>
        <taxon>Xenopodinae</taxon>
        <taxon>Xenopus</taxon>
        <taxon>Silurana</taxon>
    </lineage>
</organism>
<evidence type="ECO:0000256" key="3">
    <source>
        <dbReference type="ARBA" id="ARBA00006991"/>
    </source>
</evidence>
<dbReference type="FunFam" id="3.30.160.60:FF:000100">
    <property type="entry name" value="Zinc finger 45-like"/>
    <property type="match status" value="1"/>
</dbReference>
<evidence type="ECO:0000256" key="11">
    <source>
        <dbReference type="ARBA" id="ARBA00023242"/>
    </source>
</evidence>
<feature type="compositionally biased region" description="Polar residues" evidence="13">
    <location>
        <begin position="7"/>
        <end position="23"/>
    </location>
</feature>
<dbReference type="FunFam" id="3.30.160.60:FF:002343">
    <property type="entry name" value="Zinc finger protein 33A"/>
    <property type="match status" value="2"/>
</dbReference>
<dbReference type="GO" id="GO:0008270">
    <property type="term" value="F:zinc ion binding"/>
    <property type="evidence" value="ECO:0007669"/>
    <property type="project" value="UniProtKB-KW"/>
</dbReference>
<evidence type="ECO:0000256" key="1">
    <source>
        <dbReference type="ARBA" id="ARBA00003767"/>
    </source>
</evidence>
<keyword evidence="6 12" id="KW-0863">Zinc-finger</keyword>
<keyword evidence="11" id="KW-0539">Nucleus</keyword>
<sequence length="211" mass="23632">MTGRLSHAQNATNPFQQRGSSKGTKWCTPGRNHSSVPSAGKASGKEENCSCIISFIWGLNPSHVWSVGRWKTELQNHCLVHTGEKPYVCTECGKNCASNSDLRNHLRIHTGEKPFACTECGKSFRVKVELGNHRRAHIGEMPFACADCGKRFLHNSGLLRHRRVHTGEKPFVCTECGKSFKDQGVTKSSFTDSHDENSLQMVFFFCSTDWR</sequence>
<dbReference type="GO" id="GO:0005634">
    <property type="term" value="C:nucleus"/>
    <property type="evidence" value="ECO:0007669"/>
    <property type="project" value="UniProtKB-SubCell"/>
</dbReference>
<evidence type="ECO:0000256" key="9">
    <source>
        <dbReference type="ARBA" id="ARBA00023125"/>
    </source>
</evidence>
<dbReference type="GO" id="GO:0003677">
    <property type="term" value="F:DNA binding"/>
    <property type="evidence" value="ECO:0007669"/>
    <property type="project" value="UniProtKB-KW"/>
</dbReference>
<reference evidence="15" key="2">
    <citation type="submission" date="2021-03" db="UniProtKB">
        <authorList>
            <consortium name="Ensembl"/>
        </authorList>
    </citation>
    <scope>IDENTIFICATION</scope>
</reference>
<evidence type="ECO:0000259" key="14">
    <source>
        <dbReference type="PROSITE" id="PS50157"/>
    </source>
</evidence>
<dbReference type="Gene3D" id="3.30.160.60">
    <property type="entry name" value="Classic Zinc Finger"/>
    <property type="match status" value="4"/>
</dbReference>
<dbReference type="Ensembl" id="ENSXETT00000115321">
    <property type="protein sequence ID" value="ENSXETP00000117277"/>
    <property type="gene ID" value="ENSXETG00000045718"/>
</dbReference>
<feature type="region of interest" description="Disordered" evidence="13">
    <location>
        <begin position="1"/>
        <end position="44"/>
    </location>
</feature>
<feature type="domain" description="C2H2-type" evidence="14">
    <location>
        <begin position="87"/>
        <end position="114"/>
    </location>
</feature>
<dbReference type="InterPro" id="IPR013087">
    <property type="entry name" value="Znf_C2H2_type"/>
</dbReference>
<feature type="domain" description="C2H2-type" evidence="14">
    <location>
        <begin position="143"/>
        <end position="170"/>
    </location>
</feature>
<keyword evidence="5" id="KW-0677">Repeat</keyword>
<dbReference type="GeneTree" id="ENSGT01150000286958"/>
<evidence type="ECO:0000256" key="10">
    <source>
        <dbReference type="ARBA" id="ARBA00023163"/>
    </source>
</evidence>
<dbReference type="SUPFAM" id="SSF57667">
    <property type="entry name" value="beta-beta-alpha zinc fingers"/>
    <property type="match status" value="2"/>
</dbReference>
<evidence type="ECO:0000256" key="4">
    <source>
        <dbReference type="ARBA" id="ARBA00022723"/>
    </source>
</evidence>
<keyword evidence="7" id="KW-0862">Zinc</keyword>
<evidence type="ECO:0000256" key="2">
    <source>
        <dbReference type="ARBA" id="ARBA00004123"/>
    </source>
</evidence>
<name>A0A803KAK2_XENTR</name>
<evidence type="ECO:0000256" key="13">
    <source>
        <dbReference type="SAM" id="MobiDB-lite"/>
    </source>
</evidence>
<comment type="subcellular location">
    <subcellularLocation>
        <location evidence="2">Nucleus</location>
    </subcellularLocation>
</comment>
<evidence type="ECO:0000256" key="8">
    <source>
        <dbReference type="ARBA" id="ARBA00023015"/>
    </source>
</evidence>
<evidence type="ECO:0000256" key="6">
    <source>
        <dbReference type="ARBA" id="ARBA00022771"/>
    </source>
</evidence>